<evidence type="ECO:0000256" key="2">
    <source>
        <dbReference type="ARBA" id="ARBA00015796"/>
    </source>
</evidence>
<comment type="function">
    <text evidence="10">Accessory subunit of the mitochondrial membrane respiratory chain NADH dehydrogenase (Complex I), that is believed not to be involved in catalysis. Complex I functions in the transfer of electrons from NADH to the respiratory chain. The immediate electron acceptor for the enzyme is believed to be ubiquinone.</text>
</comment>
<evidence type="ECO:0000256" key="1">
    <source>
        <dbReference type="ARBA" id="ARBA00005882"/>
    </source>
</evidence>
<evidence type="ECO:0000256" key="5">
    <source>
        <dbReference type="ARBA" id="ARBA00022792"/>
    </source>
</evidence>
<dbReference type="OrthoDB" id="3089at2759"/>
<evidence type="ECO:0000256" key="4">
    <source>
        <dbReference type="ARBA" id="ARBA00022660"/>
    </source>
</evidence>
<dbReference type="GO" id="GO:0005743">
    <property type="term" value="C:mitochondrial inner membrane"/>
    <property type="evidence" value="ECO:0007669"/>
    <property type="project" value="UniProtKB-SubCell"/>
</dbReference>
<dbReference type="PANTHER" id="PTHR12219:SF8">
    <property type="entry name" value="NADH DEHYDROGENASE [UBIQUINONE] IRON-SULFUR PROTEIN 4, MITOCHONDRIAL"/>
    <property type="match status" value="1"/>
</dbReference>
<name>A0A7R8W728_9CRUS</name>
<dbReference type="InterPro" id="IPR006885">
    <property type="entry name" value="NADH_UbQ_FeS_4_mit-like"/>
</dbReference>
<keyword evidence="4 10" id="KW-0679">Respiratory chain</keyword>
<keyword evidence="6 10" id="KW-0809">Transit peptide</keyword>
<reference evidence="11" key="1">
    <citation type="submission" date="2020-11" db="EMBL/GenBank/DDBJ databases">
        <authorList>
            <person name="Tran Van P."/>
        </authorList>
    </citation>
    <scope>NUCLEOTIDE SEQUENCE</scope>
</reference>
<keyword evidence="9 10" id="KW-0472">Membrane</keyword>
<gene>
    <name evidence="11" type="ORF">CTOB1V02_LOCUS4089</name>
</gene>
<evidence type="ECO:0000313" key="11">
    <source>
        <dbReference type="EMBL" id="CAD7226165.1"/>
    </source>
</evidence>
<dbReference type="GO" id="GO:0022900">
    <property type="term" value="P:electron transport chain"/>
    <property type="evidence" value="ECO:0007669"/>
    <property type="project" value="InterPro"/>
</dbReference>
<evidence type="ECO:0000256" key="3">
    <source>
        <dbReference type="ARBA" id="ARBA00022448"/>
    </source>
</evidence>
<sequence length="152" mass="17640">MAWRRACRGCVEGTGGRGVYGPGAYHHSPVRGGERGQLQFKGVIPLLNDVVRSTEEIERDRKRKQRLPIKTSLEPSVWEVSGVPEEHVQQRLVRIYQPTRNAMEIGTHNTHEWIMEFDTRERWENPLMGWVQLLNFVERMDGNISLMNLIHP</sequence>
<organism evidence="11">
    <name type="scientific">Cyprideis torosa</name>
    <dbReference type="NCBI Taxonomy" id="163714"/>
    <lineage>
        <taxon>Eukaryota</taxon>
        <taxon>Metazoa</taxon>
        <taxon>Ecdysozoa</taxon>
        <taxon>Arthropoda</taxon>
        <taxon>Crustacea</taxon>
        <taxon>Oligostraca</taxon>
        <taxon>Ostracoda</taxon>
        <taxon>Podocopa</taxon>
        <taxon>Podocopida</taxon>
        <taxon>Cytherocopina</taxon>
        <taxon>Cytheroidea</taxon>
        <taxon>Cytherideidae</taxon>
        <taxon>Cyprideis</taxon>
    </lineage>
</organism>
<evidence type="ECO:0000256" key="6">
    <source>
        <dbReference type="ARBA" id="ARBA00022946"/>
    </source>
</evidence>
<keyword evidence="5 10" id="KW-0999">Mitochondrion inner membrane</keyword>
<dbReference type="PANTHER" id="PTHR12219">
    <property type="entry name" value="NADH-UBIQUINONE OXIDOREDUCTASE"/>
    <property type="match status" value="1"/>
</dbReference>
<dbReference type="Gene3D" id="3.30.160.190">
    <property type="entry name" value="atu1810 like domain"/>
    <property type="match status" value="1"/>
</dbReference>
<comment type="subcellular location">
    <subcellularLocation>
        <location evidence="10">Mitochondrion inner membrane</location>
        <topology evidence="10">Peripheral membrane protein</topology>
        <orientation evidence="10">Matrix side</orientation>
    </subcellularLocation>
</comment>
<evidence type="ECO:0000256" key="10">
    <source>
        <dbReference type="RuleBase" id="RU367010"/>
    </source>
</evidence>
<dbReference type="AlphaFoldDB" id="A0A7R8W728"/>
<dbReference type="Pfam" id="PF04800">
    <property type="entry name" value="NDUS4"/>
    <property type="match status" value="1"/>
</dbReference>
<evidence type="ECO:0000256" key="8">
    <source>
        <dbReference type="ARBA" id="ARBA00023128"/>
    </source>
</evidence>
<proteinExistence type="inferred from homology"/>
<keyword evidence="7 10" id="KW-0249">Electron transport</keyword>
<dbReference type="EMBL" id="OB660764">
    <property type="protein sequence ID" value="CAD7226165.1"/>
    <property type="molecule type" value="Genomic_DNA"/>
</dbReference>
<keyword evidence="8 10" id="KW-0496">Mitochondrion</keyword>
<accession>A0A7R8W728</accession>
<dbReference type="InterPro" id="IPR038532">
    <property type="entry name" value="NDUFS4-like_sf"/>
</dbReference>
<keyword evidence="3 10" id="KW-0813">Transport</keyword>
<protein>
    <recommendedName>
        <fullName evidence="2 10">NADH dehydrogenase [ubiquinone] iron-sulfur protein 4, mitochondrial</fullName>
    </recommendedName>
</protein>
<comment type="similarity">
    <text evidence="1 10">Belongs to the complex I NDUFS4 subunit family.</text>
</comment>
<evidence type="ECO:0000256" key="7">
    <source>
        <dbReference type="ARBA" id="ARBA00022982"/>
    </source>
</evidence>
<evidence type="ECO:0000256" key="9">
    <source>
        <dbReference type="ARBA" id="ARBA00023136"/>
    </source>
</evidence>